<dbReference type="PANTHER" id="PTHR10277:SF9">
    <property type="entry name" value="2-ISOPROPYLMALATE SYNTHASE 1, CHLOROPLASTIC-RELATED"/>
    <property type="match status" value="1"/>
</dbReference>
<protein>
    <submittedName>
        <fullName evidence="4">Putative 2-isopropylmalate synthase</fullName>
    </submittedName>
</protein>
<evidence type="ECO:0000259" key="3">
    <source>
        <dbReference type="Pfam" id="PF22617"/>
    </source>
</evidence>
<dbReference type="GO" id="GO:0009507">
    <property type="term" value="C:chloroplast"/>
    <property type="evidence" value="ECO:0000318"/>
    <property type="project" value="GO_Central"/>
</dbReference>
<evidence type="ECO:0000313" key="5">
    <source>
        <dbReference type="Proteomes" id="UP000215914"/>
    </source>
</evidence>
<dbReference type="InterPro" id="IPR054691">
    <property type="entry name" value="LeuA/HCS_post-cat"/>
</dbReference>
<dbReference type="Pfam" id="PF08502">
    <property type="entry name" value="LeuA_dimer"/>
    <property type="match status" value="1"/>
</dbReference>
<feature type="domain" description="2-isopropylmalate synthase LeuA allosteric (dimerisation)" evidence="2">
    <location>
        <begin position="151"/>
        <end position="232"/>
    </location>
</feature>
<dbReference type="Gene3D" id="3.20.20.70">
    <property type="entry name" value="Aldolase class I"/>
    <property type="match status" value="1"/>
</dbReference>
<evidence type="ECO:0000259" key="2">
    <source>
        <dbReference type="Pfam" id="PF08502"/>
    </source>
</evidence>
<dbReference type="GO" id="GO:0003852">
    <property type="term" value="F:2-isopropylmalate synthase activity"/>
    <property type="evidence" value="ECO:0000318"/>
    <property type="project" value="GO_Central"/>
</dbReference>
<dbReference type="OMA" id="YEIMSSE"/>
<dbReference type="Gene3D" id="3.30.160.740">
    <property type="match status" value="1"/>
</dbReference>
<dbReference type="FunFam" id="1.10.238.260:FF:000003">
    <property type="entry name" value="2-isopropylmalate synthase 1 chloroplastic"/>
    <property type="match status" value="1"/>
</dbReference>
<keyword evidence="1" id="KW-0808">Transferase</keyword>
<dbReference type="InParanoid" id="A0A251VJK6"/>
<sequence length="241" mass="26462">MVTHYPSHLSCLEFGQLIADIKANAPGIENVIVSTHCQNDLGLSTVNTLEVEEYSGLQVQPHKAIVGANAFAHESGIHQDGMLKKRNTYEIMSSEDIGLFRSSESGLTLGKLSGQHALKTTLFELGYDIDGRELNDFFWRFKSVAEIKKVITDDDLIALVSDEVFQPTVIWKFGDVQVTCRTLGLSTATVKLIADDGTKQIACSTGTGPVDAAYKVVDLIVKALVKLLEYSMLRLQLALMR</sequence>
<accession>A0A251VJK6</accession>
<feature type="domain" description="2-isopropylmalate synthase/homocitrate synthase post-catalytic" evidence="3">
    <location>
        <begin position="65"/>
        <end position="149"/>
    </location>
</feature>
<proteinExistence type="predicted"/>
<dbReference type="GO" id="GO:0009098">
    <property type="term" value="P:L-leucine biosynthetic process"/>
    <property type="evidence" value="ECO:0000318"/>
    <property type="project" value="GO_Central"/>
</dbReference>
<dbReference type="InterPro" id="IPR013785">
    <property type="entry name" value="Aldolase_TIM"/>
</dbReference>
<evidence type="ECO:0000256" key="1">
    <source>
        <dbReference type="ARBA" id="ARBA00022679"/>
    </source>
</evidence>
<organism evidence="4 5">
    <name type="scientific">Helianthus annuus</name>
    <name type="common">Common sunflower</name>
    <dbReference type="NCBI Taxonomy" id="4232"/>
    <lineage>
        <taxon>Eukaryota</taxon>
        <taxon>Viridiplantae</taxon>
        <taxon>Streptophyta</taxon>
        <taxon>Embryophyta</taxon>
        <taxon>Tracheophyta</taxon>
        <taxon>Spermatophyta</taxon>
        <taxon>Magnoliopsida</taxon>
        <taxon>eudicotyledons</taxon>
        <taxon>Gunneridae</taxon>
        <taxon>Pentapetalae</taxon>
        <taxon>asterids</taxon>
        <taxon>campanulids</taxon>
        <taxon>Asterales</taxon>
        <taxon>Asteraceae</taxon>
        <taxon>Asteroideae</taxon>
        <taxon>Heliantheae alliance</taxon>
        <taxon>Heliantheae</taxon>
        <taxon>Helianthus</taxon>
    </lineage>
</organism>
<keyword evidence="5" id="KW-1185">Reference proteome</keyword>
<dbReference type="AlphaFoldDB" id="A0A251VJK6"/>
<dbReference type="InterPro" id="IPR050073">
    <property type="entry name" value="2-IPM_HCS-like"/>
</dbReference>
<dbReference type="EMBL" id="CM007891">
    <property type="protein sequence ID" value="OTG35276.1"/>
    <property type="molecule type" value="Genomic_DNA"/>
</dbReference>
<gene>
    <name evidence="4" type="ORF">HannXRQ_Chr02g0055051</name>
</gene>
<dbReference type="InterPro" id="IPR013709">
    <property type="entry name" value="2-isopropylmalate_synth_dimer"/>
</dbReference>
<dbReference type="Proteomes" id="UP000215914">
    <property type="component" value="Chromosome 2"/>
</dbReference>
<dbReference type="PANTHER" id="PTHR10277">
    <property type="entry name" value="HOMOCITRATE SYNTHASE-RELATED"/>
    <property type="match status" value="1"/>
</dbReference>
<dbReference type="STRING" id="4232.A0A251VJK6"/>
<evidence type="ECO:0000313" key="4">
    <source>
        <dbReference type="EMBL" id="OTG35276.1"/>
    </source>
</evidence>
<name>A0A251VJK6_HELAN</name>
<dbReference type="Pfam" id="PF22617">
    <property type="entry name" value="HCS_D2"/>
    <property type="match status" value="1"/>
</dbReference>
<dbReference type="Gene3D" id="1.10.238.260">
    <property type="match status" value="1"/>
</dbReference>
<dbReference type="SUPFAM" id="SSF51569">
    <property type="entry name" value="Aldolase"/>
    <property type="match status" value="1"/>
</dbReference>
<reference evidence="5" key="1">
    <citation type="journal article" date="2017" name="Nature">
        <title>The sunflower genome provides insights into oil metabolism, flowering and Asterid evolution.</title>
        <authorList>
            <person name="Badouin H."/>
            <person name="Gouzy J."/>
            <person name="Grassa C.J."/>
            <person name="Murat F."/>
            <person name="Staton S.E."/>
            <person name="Cottret L."/>
            <person name="Lelandais-Briere C."/>
            <person name="Owens G.L."/>
            <person name="Carrere S."/>
            <person name="Mayjonade B."/>
            <person name="Legrand L."/>
            <person name="Gill N."/>
            <person name="Kane N.C."/>
            <person name="Bowers J.E."/>
            <person name="Hubner S."/>
            <person name="Bellec A."/>
            <person name="Berard A."/>
            <person name="Berges H."/>
            <person name="Blanchet N."/>
            <person name="Boniface M.C."/>
            <person name="Brunel D."/>
            <person name="Catrice O."/>
            <person name="Chaidir N."/>
            <person name="Claudel C."/>
            <person name="Donnadieu C."/>
            <person name="Faraut T."/>
            <person name="Fievet G."/>
            <person name="Helmstetter N."/>
            <person name="King M."/>
            <person name="Knapp S.J."/>
            <person name="Lai Z."/>
            <person name="Le Paslier M.C."/>
            <person name="Lippi Y."/>
            <person name="Lorenzon L."/>
            <person name="Mandel J.R."/>
            <person name="Marage G."/>
            <person name="Marchand G."/>
            <person name="Marquand E."/>
            <person name="Bret-Mestries E."/>
            <person name="Morien E."/>
            <person name="Nambeesan S."/>
            <person name="Nguyen T."/>
            <person name="Pegot-Espagnet P."/>
            <person name="Pouilly N."/>
            <person name="Raftis F."/>
            <person name="Sallet E."/>
            <person name="Schiex T."/>
            <person name="Thomas J."/>
            <person name="Vandecasteele C."/>
            <person name="Vares D."/>
            <person name="Vear F."/>
            <person name="Vautrin S."/>
            <person name="Crespi M."/>
            <person name="Mangin B."/>
            <person name="Burke J.M."/>
            <person name="Salse J."/>
            <person name="Munos S."/>
            <person name="Vincourt P."/>
            <person name="Rieseberg L.H."/>
            <person name="Langlade N.B."/>
        </authorList>
    </citation>
    <scope>NUCLEOTIDE SEQUENCE [LARGE SCALE GENOMIC DNA]</scope>
    <source>
        <strain evidence="5">cv. SF193</strain>
    </source>
</reference>